<protein>
    <submittedName>
        <fullName evidence="9">Cytochrome c biogenesis protein DipZ</fullName>
    </submittedName>
</protein>
<keyword evidence="4 7" id="KW-1133">Transmembrane helix</keyword>
<dbReference type="Gene3D" id="3.40.30.10">
    <property type="entry name" value="Glutaredoxin"/>
    <property type="match status" value="1"/>
</dbReference>
<reference evidence="9 10" key="1">
    <citation type="submission" date="2024-05" db="EMBL/GenBank/DDBJ databases">
        <title>Sinomonas sp. nov., isolated from a waste landfill.</title>
        <authorList>
            <person name="Zhao Y."/>
        </authorList>
    </citation>
    <scope>NUCLEOTIDE SEQUENCE [LARGE SCALE GENOMIC DNA]</scope>
    <source>
        <strain evidence="9 10">CCTCC AB2014300</strain>
    </source>
</reference>
<dbReference type="InterPro" id="IPR003834">
    <property type="entry name" value="Cyt_c_assmbl_TM_dom"/>
</dbReference>
<comment type="subcellular location">
    <subcellularLocation>
        <location evidence="1">Cell membrane</location>
        <topology evidence="1">Multi-pass membrane protein</topology>
    </subcellularLocation>
</comment>
<keyword evidence="3 7" id="KW-0812">Transmembrane</keyword>
<dbReference type="PANTHER" id="PTHR42852">
    <property type="entry name" value="THIOL:DISULFIDE INTERCHANGE PROTEIN DSBE"/>
    <property type="match status" value="1"/>
</dbReference>
<dbReference type="CDD" id="cd03012">
    <property type="entry name" value="TlpA_like_DipZ_like"/>
    <property type="match status" value="1"/>
</dbReference>
<feature type="region of interest" description="Disordered" evidence="6">
    <location>
        <begin position="537"/>
        <end position="559"/>
    </location>
</feature>
<feature type="compositionally biased region" description="Low complexity" evidence="6">
    <location>
        <begin position="41"/>
        <end position="58"/>
    </location>
</feature>
<keyword evidence="2" id="KW-1003">Cell membrane</keyword>
<feature type="transmembrane region" description="Helical" evidence="7">
    <location>
        <begin position="200"/>
        <end position="225"/>
    </location>
</feature>
<dbReference type="Pfam" id="PF00578">
    <property type="entry name" value="AhpC-TSA"/>
    <property type="match status" value="1"/>
</dbReference>
<dbReference type="PROSITE" id="PS51352">
    <property type="entry name" value="THIOREDOXIN_2"/>
    <property type="match status" value="1"/>
</dbReference>
<dbReference type="PANTHER" id="PTHR42852:SF13">
    <property type="entry name" value="PROTEIN DIPZ"/>
    <property type="match status" value="1"/>
</dbReference>
<feature type="transmembrane region" description="Helical" evidence="7">
    <location>
        <begin position="6"/>
        <end position="30"/>
    </location>
</feature>
<comment type="caution">
    <text evidence="9">The sequence shown here is derived from an EMBL/GenBank/DDBJ whole genome shotgun (WGS) entry which is preliminary data.</text>
</comment>
<feature type="transmembrane region" description="Helical" evidence="7">
    <location>
        <begin position="93"/>
        <end position="115"/>
    </location>
</feature>
<evidence type="ECO:0000256" key="6">
    <source>
        <dbReference type="SAM" id="MobiDB-lite"/>
    </source>
</evidence>
<dbReference type="RefSeq" id="WP_345886249.1">
    <property type="nucleotide sequence ID" value="NZ_JBDFRB010000017.1"/>
</dbReference>
<dbReference type="Gene3D" id="2.60.120.260">
    <property type="entry name" value="Galactose-binding domain-like"/>
    <property type="match status" value="1"/>
</dbReference>
<accession>A0ABU9X2N5</accession>
<sequence>MGENILIGFLGGLITGISPCILPVLPVIFFSGGLDSARRAAPSSVPASKGTAPHLGGPDPHPGGPDPHLGGPAPHLGGNGSGREASRWRPYQVIAGLVLSFSVVTLLGSLVLSALGLPQDVLRWAGIAVLTAVGVGLMVPRFEELLEKPFSWIPQRQVDARRGGFGLGLALGAVFVPCAGPVLAAITVSGATGQIGPETVALTLAFAVGVSAPLLFFALAGRGLAERLKAFRRRQRAIRITAGALMIALAVGLVFDVPARLQRLIPDYTATLQNELAPTAGGPLDLGGLVTDENRQLSNCTQGATELEDCGPAPELRGITATLNTGQPDSEPLTLEGLRGKVVLVDFWAYSCINCQRSLPHIVRLQEAYREAGLTVIGVHTPEYAFEREQRNVEDGIRQHRINYPVAMDNSYSTWSAYRNRFWPAQYLIDAAGNVRHIHQGEGGYAATEQLVRELLTQANPGVQLPDPIEDGSTSAPEAGSTTRETFLGVAKQVNYAGPEQYRTGPGVYSFPAEQPADSFALSGPWTLESQRIVAAPPAGAEAGQADDAGRSRGADTPPRVRLNFTASQVQTVAGGTGTITVKGPDGERTIEISGTPRSYVVLDGESSRKGTLEIEASAGVELYSFTFG</sequence>
<feature type="compositionally biased region" description="Low complexity" evidence="6">
    <location>
        <begin position="537"/>
        <end position="547"/>
    </location>
</feature>
<dbReference type="InterPro" id="IPR036249">
    <property type="entry name" value="Thioredoxin-like_sf"/>
</dbReference>
<dbReference type="Pfam" id="PF17991">
    <property type="entry name" value="Thioredoxin_10"/>
    <property type="match status" value="2"/>
</dbReference>
<dbReference type="InterPro" id="IPR041017">
    <property type="entry name" value="Thioredoxin_10"/>
</dbReference>
<feature type="transmembrane region" description="Helical" evidence="7">
    <location>
        <begin position="163"/>
        <end position="188"/>
    </location>
</feature>
<evidence type="ECO:0000313" key="10">
    <source>
        <dbReference type="Proteomes" id="UP001422074"/>
    </source>
</evidence>
<evidence type="ECO:0000256" key="3">
    <source>
        <dbReference type="ARBA" id="ARBA00022692"/>
    </source>
</evidence>
<name>A0ABU9X2N5_9MICC</name>
<keyword evidence="5 7" id="KW-0472">Membrane</keyword>
<proteinExistence type="predicted"/>
<dbReference type="InterPro" id="IPR050553">
    <property type="entry name" value="Thioredoxin_ResA/DsbE_sf"/>
</dbReference>
<feature type="compositionally biased region" description="Low complexity" evidence="6">
    <location>
        <begin position="66"/>
        <end position="76"/>
    </location>
</feature>
<evidence type="ECO:0000256" key="7">
    <source>
        <dbReference type="SAM" id="Phobius"/>
    </source>
</evidence>
<dbReference type="InterPro" id="IPR000866">
    <property type="entry name" value="AhpC/TSA"/>
</dbReference>
<dbReference type="SUPFAM" id="SSF52833">
    <property type="entry name" value="Thioredoxin-like"/>
    <property type="match status" value="1"/>
</dbReference>
<dbReference type="Pfam" id="PF02683">
    <property type="entry name" value="DsbD_TM"/>
    <property type="match status" value="1"/>
</dbReference>
<dbReference type="EMBL" id="JBDFRB010000017">
    <property type="protein sequence ID" value="MEN2745719.1"/>
    <property type="molecule type" value="Genomic_DNA"/>
</dbReference>
<dbReference type="InterPro" id="IPR013766">
    <property type="entry name" value="Thioredoxin_domain"/>
</dbReference>
<feature type="domain" description="Thioredoxin" evidence="8">
    <location>
        <begin position="307"/>
        <end position="457"/>
    </location>
</feature>
<evidence type="ECO:0000256" key="4">
    <source>
        <dbReference type="ARBA" id="ARBA00022989"/>
    </source>
</evidence>
<evidence type="ECO:0000256" key="2">
    <source>
        <dbReference type="ARBA" id="ARBA00022475"/>
    </source>
</evidence>
<evidence type="ECO:0000256" key="1">
    <source>
        <dbReference type="ARBA" id="ARBA00004651"/>
    </source>
</evidence>
<evidence type="ECO:0000259" key="8">
    <source>
        <dbReference type="PROSITE" id="PS51352"/>
    </source>
</evidence>
<keyword evidence="10" id="KW-1185">Reference proteome</keyword>
<evidence type="ECO:0000313" key="9">
    <source>
        <dbReference type="EMBL" id="MEN2745719.1"/>
    </source>
</evidence>
<evidence type="ECO:0000256" key="5">
    <source>
        <dbReference type="ARBA" id="ARBA00023136"/>
    </source>
</evidence>
<organism evidence="9 10">
    <name type="scientific">Sinomonas halotolerans</name>
    <dbReference type="NCBI Taxonomy" id="1644133"/>
    <lineage>
        <taxon>Bacteria</taxon>
        <taxon>Bacillati</taxon>
        <taxon>Actinomycetota</taxon>
        <taxon>Actinomycetes</taxon>
        <taxon>Micrococcales</taxon>
        <taxon>Micrococcaceae</taxon>
        <taxon>Sinomonas</taxon>
    </lineage>
</organism>
<gene>
    <name evidence="9" type="ORF">ABCQ75_14415</name>
</gene>
<dbReference type="Proteomes" id="UP001422074">
    <property type="component" value="Unassembled WGS sequence"/>
</dbReference>
<feature type="transmembrane region" description="Helical" evidence="7">
    <location>
        <begin position="237"/>
        <end position="255"/>
    </location>
</feature>
<feature type="region of interest" description="Disordered" evidence="6">
    <location>
        <begin position="41"/>
        <end position="83"/>
    </location>
</feature>